<reference evidence="1 2" key="1">
    <citation type="journal article" date="2020" name="Microorganisms">
        <title>Description of Komagataeibacter melaceti sp. nov. and Komagataeibacter melomenusus sp. nov. Isolated from Apple Cider Vinegar.</title>
        <authorList>
            <person name="Maric L."/>
            <person name="Cleenwerck I."/>
            <person name="Accetto T."/>
            <person name="Vandamme P."/>
            <person name="Trcek J."/>
        </authorList>
    </citation>
    <scope>NUCLEOTIDE SEQUENCE [LARGE SCALE GENOMIC DNA]</scope>
    <source>
        <strain evidence="1 2">AV436</strain>
    </source>
</reference>
<evidence type="ECO:0000313" key="2">
    <source>
        <dbReference type="Proteomes" id="UP000623090"/>
    </source>
</evidence>
<comment type="caution">
    <text evidence="1">The sequence shown here is derived from an EMBL/GenBank/DDBJ whole genome shotgun (WGS) entry which is preliminary data.</text>
</comment>
<dbReference type="Proteomes" id="UP000623090">
    <property type="component" value="Unassembled WGS sequence"/>
</dbReference>
<dbReference type="RefSeq" id="WP_172158967.1">
    <property type="nucleotide sequence ID" value="NZ_JABJWC010000065.1"/>
</dbReference>
<name>A0ABX2AI41_9PROT</name>
<accession>A0ABX2AI41</accession>
<protein>
    <submittedName>
        <fullName evidence="1">Uncharacterized protein</fullName>
    </submittedName>
</protein>
<gene>
    <name evidence="1" type="ORF">HNW77_15955</name>
</gene>
<dbReference type="EMBL" id="JABJWC010000065">
    <property type="protein sequence ID" value="NPC67838.1"/>
    <property type="molecule type" value="Genomic_DNA"/>
</dbReference>
<organism evidence="1 2">
    <name type="scientific">Komagataeibacter melomenusus</name>
    <dbReference type="NCBI Taxonomy" id="2766578"/>
    <lineage>
        <taxon>Bacteria</taxon>
        <taxon>Pseudomonadati</taxon>
        <taxon>Pseudomonadota</taxon>
        <taxon>Alphaproteobacteria</taxon>
        <taxon>Acetobacterales</taxon>
        <taxon>Acetobacteraceae</taxon>
        <taxon>Komagataeibacter</taxon>
    </lineage>
</organism>
<proteinExistence type="predicted"/>
<keyword evidence="2" id="KW-1185">Reference proteome</keyword>
<sequence length="47" mass="5152">MQDANLPPQKTISSKEVFGEAFFKKLQGNAAFLKKGGTQKLPFLILA</sequence>
<evidence type="ECO:0000313" key="1">
    <source>
        <dbReference type="EMBL" id="NPC67838.1"/>
    </source>
</evidence>